<comment type="caution">
    <text evidence="2">The sequence shown here is derived from an EMBL/GenBank/DDBJ whole genome shotgun (WGS) entry which is preliminary data.</text>
</comment>
<dbReference type="PANTHER" id="PTHR36367">
    <property type="entry name" value="TRANSMEMBRANE PROTEIN"/>
    <property type="match status" value="1"/>
</dbReference>
<feature type="transmembrane region" description="Helical" evidence="1">
    <location>
        <begin position="299"/>
        <end position="318"/>
    </location>
</feature>
<reference evidence="2" key="1">
    <citation type="submission" date="2018-01" db="EMBL/GenBank/DDBJ databases">
        <authorList>
            <person name="Mao J.F."/>
        </authorList>
    </citation>
    <scope>NUCLEOTIDE SEQUENCE</scope>
    <source>
        <strain evidence="2">Huo1</strain>
        <tissue evidence="2">Leaf</tissue>
    </source>
</reference>
<feature type="transmembrane region" description="Helical" evidence="1">
    <location>
        <begin position="248"/>
        <end position="273"/>
    </location>
</feature>
<dbReference type="EMBL" id="PNBA02000612">
    <property type="protein sequence ID" value="KAG6383359.1"/>
    <property type="molecule type" value="Genomic_DNA"/>
</dbReference>
<keyword evidence="1" id="KW-0472">Membrane</keyword>
<sequence length="357" mass="39432">MQSSTVTLCTAVSPLAINCASFRPLRIVNFRTPALISSVDFIGDDRSKRRSLSISSRCARRLRLNRNFISSTTAAAGGGGGGSVSELNDGARKLLQVILWIAEAVYIVWLFLLPYAPNFTDDLFVSYLLVGDPVWAISSDTISSLIGLSLNFFFILPLTNLVGIHLIEAPVLHPMSEGLFNLVIAWTLMFAPLLYTDKLRDRFKGSIDVLWGFQMFLTNTFLIPYMAIRLNVAQEDDTPRKTSQLGSVMTNGAAIVGLTGGLVSVLSIVWAFYGRGDGNFGDLGERLEFLQSYLGSERLAYAFIWDICLYLVFQPWLIGDNLQNIRQDKVASVNLLRFVPVVGLVAYCLCLDTGKET</sequence>
<evidence type="ECO:0008006" key="4">
    <source>
        <dbReference type="Google" id="ProtNLM"/>
    </source>
</evidence>
<evidence type="ECO:0000313" key="2">
    <source>
        <dbReference type="EMBL" id="KAG6383359.1"/>
    </source>
</evidence>
<organism evidence="2">
    <name type="scientific">Salvia splendens</name>
    <name type="common">Scarlet sage</name>
    <dbReference type="NCBI Taxonomy" id="180675"/>
    <lineage>
        <taxon>Eukaryota</taxon>
        <taxon>Viridiplantae</taxon>
        <taxon>Streptophyta</taxon>
        <taxon>Embryophyta</taxon>
        <taxon>Tracheophyta</taxon>
        <taxon>Spermatophyta</taxon>
        <taxon>Magnoliopsida</taxon>
        <taxon>eudicotyledons</taxon>
        <taxon>Gunneridae</taxon>
        <taxon>Pentapetalae</taxon>
        <taxon>asterids</taxon>
        <taxon>lamiids</taxon>
        <taxon>Lamiales</taxon>
        <taxon>Lamiaceae</taxon>
        <taxon>Nepetoideae</taxon>
        <taxon>Mentheae</taxon>
        <taxon>Salviinae</taxon>
        <taxon>Salvia</taxon>
        <taxon>Salvia subgen. Calosphace</taxon>
        <taxon>core Calosphace</taxon>
    </lineage>
</organism>
<keyword evidence="3" id="KW-1185">Reference proteome</keyword>
<feature type="transmembrane region" description="Helical" evidence="1">
    <location>
        <begin position="145"/>
        <end position="167"/>
    </location>
</feature>
<protein>
    <recommendedName>
        <fullName evidence="4">Transmembrane protein</fullName>
    </recommendedName>
</protein>
<dbReference type="Proteomes" id="UP000298416">
    <property type="component" value="Unassembled WGS sequence"/>
</dbReference>
<keyword evidence="1" id="KW-0812">Transmembrane</keyword>
<accession>A0A8X8VVV9</accession>
<keyword evidence="1" id="KW-1133">Transmembrane helix</keyword>
<evidence type="ECO:0000256" key="1">
    <source>
        <dbReference type="SAM" id="Phobius"/>
    </source>
</evidence>
<dbReference type="AlphaFoldDB" id="A0A8X8VVV9"/>
<proteinExistence type="predicted"/>
<feature type="transmembrane region" description="Helical" evidence="1">
    <location>
        <begin position="97"/>
        <end position="117"/>
    </location>
</feature>
<reference evidence="2" key="2">
    <citation type="submission" date="2020-08" db="EMBL/GenBank/DDBJ databases">
        <title>Plant Genome Project.</title>
        <authorList>
            <person name="Zhang R.-G."/>
        </authorList>
    </citation>
    <scope>NUCLEOTIDE SEQUENCE</scope>
    <source>
        <strain evidence="2">Huo1</strain>
        <tissue evidence="2">Leaf</tissue>
    </source>
</reference>
<name>A0A8X8VVV9_SALSN</name>
<feature type="transmembrane region" description="Helical" evidence="1">
    <location>
        <begin position="179"/>
        <end position="197"/>
    </location>
</feature>
<evidence type="ECO:0000313" key="3">
    <source>
        <dbReference type="Proteomes" id="UP000298416"/>
    </source>
</evidence>
<gene>
    <name evidence="2" type="ORF">SASPL_156893</name>
</gene>
<feature type="transmembrane region" description="Helical" evidence="1">
    <location>
        <begin position="209"/>
        <end position="228"/>
    </location>
</feature>
<dbReference type="PANTHER" id="PTHR36367:SF2">
    <property type="entry name" value="TRANSMEMBRANE PROTEIN"/>
    <property type="match status" value="1"/>
</dbReference>